<evidence type="ECO:0000313" key="2">
    <source>
        <dbReference type="Proteomes" id="UP000822142"/>
    </source>
</evidence>
<comment type="caution">
    <text evidence="1">The sequence shown here is derived from an EMBL/GenBank/DDBJ whole genome shotgun (WGS) entry which is preliminary data.</text>
</comment>
<reference evidence="1 2" key="1">
    <citation type="journal article" date="2020" name="Cell Host Microbe">
        <title>Functional and Genomic Variation between Human-Derived Isolates of Lachnospiraceae Reveals Inter- and Intra-Species Diversity.</title>
        <authorList>
            <person name="Sorbara M.T."/>
            <person name="Littmann E.R."/>
            <person name="Fontana E."/>
            <person name="Moody T.U."/>
            <person name="Kohout C.E."/>
            <person name="Gjonbalaj M."/>
            <person name="Eaton V."/>
            <person name="Seok R."/>
            <person name="Leiner I.M."/>
            <person name="Pamer E.G."/>
        </authorList>
    </citation>
    <scope>NUCLEOTIDE SEQUENCE [LARGE SCALE GENOMIC DNA]</scope>
    <source>
        <strain evidence="1 2">MSK.15.26</strain>
    </source>
</reference>
<keyword evidence="2" id="KW-1185">Reference proteome</keyword>
<dbReference type="RefSeq" id="WP_173749836.1">
    <property type="nucleotide sequence ID" value="NZ_JAAITA010000017.1"/>
</dbReference>
<protein>
    <submittedName>
        <fullName evidence="1">DUF3881 family protein</fullName>
    </submittedName>
</protein>
<dbReference type="InterPro" id="IPR024541">
    <property type="entry name" value="DUF3881"/>
</dbReference>
<evidence type="ECO:0000313" key="1">
    <source>
        <dbReference type="EMBL" id="NSJ86838.1"/>
    </source>
</evidence>
<dbReference type="EMBL" id="JAAITA010000017">
    <property type="protein sequence ID" value="NSJ86838.1"/>
    <property type="molecule type" value="Genomic_DNA"/>
</dbReference>
<sequence>MHSYLKAIGFSDITDKKKLDQILKEVIHTYDEKIVVEDGKHHLFAELSKMFGCDFGITVCGEYDENNEFQMEYYFPYFRGTGITLREQVSIEKHAGKESFAGACDDMRIGVTIIFYLQNAGEYLTQRGRGNFASGGMYNVTLSGLAKKGTILLPVWKQEGQESQSRIDAANRGRLIAAAKNGDEEAMESLTIEDMDTYAMISGRIENEDIYSIVDTYFMPYGMECDLYSVMGEILECSKMRNQRTEETVWELRIACNDVELDICINENDLMGIPEVGRRFKGIVWLQGYVEFDMM</sequence>
<dbReference type="Proteomes" id="UP000822142">
    <property type="component" value="Unassembled WGS sequence"/>
</dbReference>
<name>A0ABX2I8V4_BLAHA</name>
<dbReference type="Pfam" id="PF12997">
    <property type="entry name" value="DUF3881"/>
    <property type="match status" value="1"/>
</dbReference>
<proteinExistence type="predicted"/>
<accession>A0ABX2I8V4</accession>
<organism evidence="1 2">
    <name type="scientific">Blautia hansenii</name>
    <name type="common">Ruminococcus hansenii</name>
    <dbReference type="NCBI Taxonomy" id="1322"/>
    <lineage>
        <taxon>Bacteria</taxon>
        <taxon>Bacillati</taxon>
        <taxon>Bacillota</taxon>
        <taxon>Clostridia</taxon>
        <taxon>Lachnospirales</taxon>
        <taxon>Lachnospiraceae</taxon>
        <taxon>Blautia</taxon>
    </lineage>
</organism>
<gene>
    <name evidence="1" type="ORF">G5A70_11780</name>
</gene>